<name>A0A0C3NL97_PISTI</name>
<organism evidence="1 2">
    <name type="scientific">Pisolithus tinctorius Marx 270</name>
    <dbReference type="NCBI Taxonomy" id="870435"/>
    <lineage>
        <taxon>Eukaryota</taxon>
        <taxon>Fungi</taxon>
        <taxon>Dikarya</taxon>
        <taxon>Basidiomycota</taxon>
        <taxon>Agaricomycotina</taxon>
        <taxon>Agaricomycetes</taxon>
        <taxon>Agaricomycetidae</taxon>
        <taxon>Boletales</taxon>
        <taxon>Sclerodermatineae</taxon>
        <taxon>Pisolithaceae</taxon>
        <taxon>Pisolithus</taxon>
    </lineage>
</organism>
<reference evidence="2" key="2">
    <citation type="submission" date="2015-01" db="EMBL/GenBank/DDBJ databases">
        <title>Evolutionary Origins and Diversification of the Mycorrhizal Mutualists.</title>
        <authorList>
            <consortium name="DOE Joint Genome Institute"/>
            <consortium name="Mycorrhizal Genomics Consortium"/>
            <person name="Kohler A."/>
            <person name="Kuo A."/>
            <person name="Nagy L.G."/>
            <person name="Floudas D."/>
            <person name="Copeland A."/>
            <person name="Barry K.W."/>
            <person name="Cichocki N."/>
            <person name="Veneault-Fourrey C."/>
            <person name="LaButti K."/>
            <person name="Lindquist E.A."/>
            <person name="Lipzen A."/>
            <person name="Lundell T."/>
            <person name="Morin E."/>
            <person name="Murat C."/>
            <person name="Riley R."/>
            <person name="Ohm R."/>
            <person name="Sun H."/>
            <person name="Tunlid A."/>
            <person name="Henrissat B."/>
            <person name="Grigoriev I.V."/>
            <person name="Hibbett D.S."/>
            <person name="Martin F."/>
        </authorList>
    </citation>
    <scope>NUCLEOTIDE SEQUENCE [LARGE SCALE GENOMIC DNA]</scope>
    <source>
        <strain evidence="2">Marx 270</strain>
    </source>
</reference>
<accession>A0A0C3NL97</accession>
<keyword evidence="2" id="KW-1185">Reference proteome</keyword>
<protein>
    <submittedName>
        <fullName evidence="1">Uncharacterized protein</fullName>
    </submittedName>
</protein>
<evidence type="ECO:0000313" key="1">
    <source>
        <dbReference type="EMBL" id="KIN96088.1"/>
    </source>
</evidence>
<dbReference type="HOGENOM" id="CLU_1696225_0_0_1"/>
<evidence type="ECO:0000313" key="2">
    <source>
        <dbReference type="Proteomes" id="UP000054217"/>
    </source>
</evidence>
<dbReference type="AlphaFoldDB" id="A0A0C3NL97"/>
<reference evidence="1 2" key="1">
    <citation type="submission" date="2014-04" db="EMBL/GenBank/DDBJ databases">
        <authorList>
            <consortium name="DOE Joint Genome Institute"/>
            <person name="Kuo A."/>
            <person name="Kohler A."/>
            <person name="Costa M.D."/>
            <person name="Nagy L.G."/>
            <person name="Floudas D."/>
            <person name="Copeland A."/>
            <person name="Barry K.W."/>
            <person name="Cichocki N."/>
            <person name="Veneault-Fourrey C."/>
            <person name="LaButti K."/>
            <person name="Lindquist E.A."/>
            <person name="Lipzen A."/>
            <person name="Lundell T."/>
            <person name="Morin E."/>
            <person name="Murat C."/>
            <person name="Sun H."/>
            <person name="Tunlid A."/>
            <person name="Henrissat B."/>
            <person name="Grigoriev I.V."/>
            <person name="Hibbett D.S."/>
            <person name="Martin F."/>
            <person name="Nordberg H.P."/>
            <person name="Cantor M.N."/>
            <person name="Hua S.X."/>
        </authorList>
    </citation>
    <scope>NUCLEOTIDE SEQUENCE [LARGE SCALE GENOMIC DNA]</scope>
    <source>
        <strain evidence="1 2">Marx 270</strain>
    </source>
</reference>
<proteinExistence type="predicted"/>
<dbReference type="EMBL" id="KN832054">
    <property type="protein sequence ID" value="KIN96088.1"/>
    <property type="molecule type" value="Genomic_DNA"/>
</dbReference>
<dbReference type="Proteomes" id="UP000054217">
    <property type="component" value="Unassembled WGS sequence"/>
</dbReference>
<gene>
    <name evidence="1" type="ORF">M404DRAFT_292218</name>
</gene>
<sequence>MHMTVPFAVDIPYRQKVVGSLAATANDEAAPQIMFPRSESKGVRLCECIILLGRHVRSGATPSPVAKKDHHILPHVGASATHSPSSAQTVWNVVRVIDRHGLPPKSNRILGFLCIPESTCSCIILFVYTQVHCEGIESACCRCCCGSRWAWLCTL</sequence>
<dbReference type="InParanoid" id="A0A0C3NL97"/>